<protein>
    <submittedName>
        <fullName evidence="1">Uncharacterized protein</fullName>
    </submittedName>
</protein>
<organism evidence="1 2">
    <name type="scientific">Ladona fulva</name>
    <name type="common">Scarce chaser dragonfly</name>
    <name type="synonym">Libellula fulva</name>
    <dbReference type="NCBI Taxonomy" id="123851"/>
    <lineage>
        <taxon>Eukaryota</taxon>
        <taxon>Metazoa</taxon>
        <taxon>Ecdysozoa</taxon>
        <taxon>Arthropoda</taxon>
        <taxon>Hexapoda</taxon>
        <taxon>Insecta</taxon>
        <taxon>Pterygota</taxon>
        <taxon>Palaeoptera</taxon>
        <taxon>Odonata</taxon>
        <taxon>Epiprocta</taxon>
        <taxon>Anisoptera</taxon>
        <taxon>Libelluloidea</taxon>
        <taxon>Libellulidae</taxon>
        <taxon>Ladona</taxon>
    </lineage>
</organism>
<keyword evidence="2" id="KW-1185">Reference proteome</keyword>
<name>A0A8K0KQB4_LADFU</name>
<evidence type="ECO:0000313" key="2">
    <source>
        <dbReference type="Proteomes" id="UP000792457"/>
    </source>
</evidence>
<comment type="caution">
    <text evidence="1">The sequence shown here is derived from an EMBL/GenBank/DDBJ whole genome shotgun (WGS) entry which is preliminary data.</text>
</comment>
<evidence type="ECO:0000313" key="1">
    <source>
        <dbReference type="EMBL" id="KAG8237926.1"/>
    </source>
</evidence>
<dbReference type="Proteomes" id="UP000792457">
    <property type="component" value="Unassembled WGS sequence"/>
</dbReference>
<reference evidence="1" key="1">
    <citation type="submission" date="2013-04" db="EMBL/GenBank/DDBJ databases">
        <authorList>
            <person name="Qu J."/>
            <person name="Murali S.C."/>
            <person name="Bandaranaike D."/>
            <person name="Bellair M."/>
            <person name="Blankenburg K."/>
            <person name="Chao H."/>
            <person name="Dinh H."/>
            <person name="Doddapaneni H."/>
            <person name="Downs B."/>
            <person name="Dugan-Rocha S."/>
            <person name="Elkadiri S."/>
            <person name="Gnanaolivu R.D."/>
            <person name="Hernandez B."/>
            <person name="Javaid M."/>
            <person name="Jayaseelan J.C."/>
            <person name="Lee S."/>
            <person name="Li M."/>
            <person name="Ming W."/>
            <person name="Munidasa M."/>
            <person name="Muniz J."/>
            <person name="Nguyen L."/>
            <person name="Ongeri F."/>
            <person name="Osuji N."/>
            <person name="Pu L.-L."/>
            <person name="Puazo M."/>
            <person name="Qu C."/>
            <person name="Quiroz J."/>
            <person name="Raj R."/>
            <person name="Weissenberger G."/>
            <person name="Xin Y."/>
            <person name="Zou X."/>
            <person name="Han Y."/>
            <person name="Richards S."/>
            <person name="Worley K."/>
            <person name="Muzny D."/>
            <person name="Gibbs R."/>
        </authorList>
    </citation>
    <scope>NUCLEOTIDE SEQUENCE</scope>
    <source>
        <strain evidence="1">Sampled in the wild</strain>
    </source>
</reference>
<dbReference type="EMBL" id="KZ309248">
    <property type="protein sequence ID" value="KAG8237926.1"/>
    <property type="molecule type" value="Genomic_DNA"/>
</dbReference>
<accession>A0A8K0KQB4</accession>
<sequence length="164" mass="18933">MGKVWLTLLNEVEEKIRTCKVSSTTQEYVYERIDKLRELFVEMEVAMAIKETKEEVGTDIKDYLDNIVTDIHDGIRVELEGKQNKESKVSYAKVVQNLQEESKEKKELIIMNKNKDSPEDAIKIKEIIKSAIKPGQEAIKINSIRNAGKKGVIIEIQQKRTRKK</sequence>
<proteinExistence type="predicted"/>
<reference evidence="1" key="2">
    <citation type="submission" date="2017-10" db="EMBL/GenBank/DDBJ databases">
        <title>Ladona fulva Genome sequencing and assembly.</title>
        <authorList>
            <person name="Murali S."/>
            <person name="Richards S."/>
            <person name="Bandaranaike D."/>
            <person name="Bellair M."/>
            <person name="Blankenburg K."/>
            <person name="Chao H."/>
            <person name="Dinh H."/>
            <person name="Doddapaneni H."/>
            <person name="Dugan-Rocha S."/>
            <person name="Elkadiri S."/>
            <person name="Gnanaolivu R."/>
            <person name="Hernandez B."/>
            <person name="Skinner E."/>
            <person name="Javaid M."/>
            <person name="Lee S."/>
            <person name="Li M."/>
            <person name="Ming W."/>
            <person name="Munidasa M."/>
            <person name="Muniz J."/>
            <person name="Nguyen L."/>
            <person name="Hughes D."/>
            <person name="Osuji N."/>
            <person name="Pu L.-L."/>
            <person name="Puazo M."/>
            <person name="Qu C."/>
            <person name="Quiroz J."/>
            <person name="Raj R."/>
            <person name="Weissenberger G."/>
            <person name="Xin Y."/>
            <person name="Zou X."/>
            <person name="Han Y."/>
            <person name="Worley K."/>
            <person name="Muzny D."/>
            <person name="Gibbs R."/>
        </authorList>
    </citation>
    <scope>NUCLEOTIDE SEQUENCE</scope>
    <source>
        <strain evidence="1">Sampled in the wild</strain>
    </source>
</reference>
<dbReference type="AlphaFoldDB" id="A0A8K0KQB4"/>
<gene>
    <name evidence="1" type="ORF">J437_LFUL017455</name>
</gene>